<evidence type="ECO:0000256" key="6">
    <source>
        <dbReference type="SAM" id="MobiDB-lite"/>
    </source>
</evidence>
<sequence length="422" mass="45717">MSITLFRPQALRAHNRIDALQGAMHVTTSMTRHALMAVVGLTVVAVVWSGFVHVPVRVDGNGVFLDSSGELLQPVRSPMDGIVEAVLVHEGDYVSVGQVVARLRLPERLNTLSKSERDLDSLKRKHRETEALLAAEQTSEVKTRAERRKALTGRIENLEKRLAWQRELEQAQVKLLELGITTRSRVYEVKAATQQAAEQLAGARTELYALEAEPQATAGRHERERLALTFQIEQLTSEITALKAEIARGAELRSPVSGTVAELSAERNGLVTASQPVLSVIPATASGKIEAVTYVSMSDGKLVQVGDEVLIRPSSLPSREQGRVRGTVMEVSEAPITDRALTRILGNAALVQQATGGGAPFAVRIALHRDPSTPSGYAWTSGEGPDMRLTPGTPTSSRITIERETLLSLAVPALRKMFGASE</sequence>
<dbReference type="PANTHER" id="PTHR30386:SF26">
    <property type="entry name" value="TRANSPORT PROTEIN COMB"/>
    <property type="match status" value="1"/>
</dbReference>
<name>A0A0J6RUG0_9HYPH</name>
<dbReference type="SUPFAM" id="SSF51230">
    <property type="entry name" value="Single hybrid motif"/>
    <property type="match status" value="1"/>
</dbReference>
<evidence type="ECO:0000313" key="9">
    <source>
        <dbReference type="Proteomes" id="UP000035929"/>
    </source>
</evidence>
<keyword evidence="4 7" id="KW-0472">Membrane</keyword>
<dbReference type="Proteomes" id="UP000035929">
    <property type="component" value="Unassembled WGS sequence"/>
</dbReference>
<dbReference type="EMBL" id="LABX01000401">
    <property type="protein sequence ID" value="KMO24929.1"/>
    <property type="molecule type" value="Genomic_DNA"/>
</dbReference>
<dbReference type="RefSeq" id="WP_048468015.1">
    <property type="nucleotide sequence ID" value="NZ_LABX01000401.1"/>
</dbReference>
<dbReference type="Gene3D" id="2.40.50.100">
    <property type="match status" value="1"/>
</dbReference>
<keyword evidence="5" id="KW-0175">Coiled coil</keyword>
<comment type="caution">
    <text evidence="8">The sequence shown here is derived from an EMBL/GenBank/DDBJ whole genome shotgun (WGS) entry which is preliminary data.</text>
</comment>
<dbReference type="PANTHER" id="PTHR30386">
    <property type="entry name" value="MEMBRANE FUSION SUBUNIT OF EMRAB-TOLC MULTIDRUG EFFLUX PUMP"/>
    <property type="match status" value="1"/>
</dbReference>
<accession>A0A0J6RUG0</accession>
<evidence type="ECO:0000313" key="8">
    <source>
        <dbReference type="EMBL" id="KMO24929.1"/>
    </source>
</evidence>
<feature type="coiled-coil region" evidence="5">
    <location>
        <begin position="112"/>
        <end position="168"/>
    </location>
</feature>
<keyword evidence="2 7" id="KW-0812">Transmembrane</keyword>
<evidence type="ECO:0000256" key="7">
    <source>
        <dbReference type="SAM" id="Phobius"/>
    </source>
</evidence>
<evidence type="ECO:0000256" key="3">
    <source>
        <dbReference type="ARBA" id="ARBA00022989"/>
    </source>
</evidence>
<evidence type="ECO:0000256" key="2">
    <source>
        <dbReference type="ARBA" id="ARBA00022692"/>
    </source>
</evidence>
<dbReference type="InterPro" id="IPR050739">
    <property type="entry name" value="MFP"/>
</dbReference>
<evidence type="ECO:0000256" key="5">
    <source>
        <dbReference type="SAM" id="Coils"/>
    </source>
</evidence>
<dbReference type="PATRIC" id="fig|270351.6.peg.5542"/>
<keyword evidence="3 7" id="KW-1133">Transmembrane helix</keyword>
<organism evidence="8 9">
    <name type="scientific">Methylobacterium aquaticum</name>
    <dbReference type="NCBI Taxonomy" id="270351"/>
    <lineage>
        <taxon>Bacteria</taxon>
        <taxon>Pseudomonadati</taxon>
        <taxon>Pseudomonadota</taxon>
        <taxon>Alphaproteobacteria</taxon>
        <taxon>Hyphomicrobiales</taxon>
        <taxon>Methylobacteriaceae</taxon>
        <taxon>Methylobacterium</taxon>
    </lineage>
</organism>
<dbReference type="AlphaFoldDB" id="A0A0J6RUG0"/>
<gene>
    <name evidence="8" type="ORF">VP06_32900</name>
</gene>
<reference evidence="8 9" key="1">
    <citation type="submission" date="2015-03" db="EMBL/GenBank/DDBJ databases">
        <title>Genome sequencing of Methylobacterium aquaticum DSM16371 type strain.</title>
        <authorList>
            <person name="Chaudhry V."/>
            <person name="Patil P.B."/>
        </authorList>
    </citation>
    <scope>NUCLEOTIDE SEQUENCE [LARGE SCALE GENOMIC DNA]</scope>
    <source>
        <strain evidence="8 9">DSM 16371</strain>
    </source>
</reference>
<proteinExistence type="predicted"/>
<dbReference type="InterPro" id="IPR022275">
    <property type="entry name" value="NHPM_bacteriocin_SS_HylD"/>
</dbReference>
<dbReference type="OrthoDB" id="8439633at2"/>
<dbReference type="NCBIfam" id="TIGR03794">
    <property type="entry name" value="NHLM_micro_HlyD"/>
    <property type="match status" value="1"/>
</dbReference>
<feature type="transmembrane region" description="Helical" evidence="7">
    <location>
        <begin position="34"/>
        <end position="54"/>
    </location>
</feature>
<evidence type="ECO:0000256" key="1">
    <source>
        <dbReference type="ARBA" id="ARBA00004167"/>
    </source>
</evidence>
<dbReference type="GO" id="GO:0016020">
    <property type="term" value="C:membrane"/>
    <property type="evidence" value="ECO:0007669"/>
    <property type="project" value="UniProtKB-SubCell"/>
</dbReference>
<dbReference type="InterPro" id="IPR011053">
    <property type="entry name" value="Single_hybrid_motif"/>
</dbReference>
<comment type="subcellular location">
    <subcellularLocation>
        <location evidence="1">Membrane</location>
        <topology evidence="1">Single-pass membrane protein</topology>
    </subcellularLocation>
</comment>
<protein>
    <submittedName>
        <fullName evidence="8">Uncharacterized protein</fullName>
    </submittedName>
</protein>
<feature type="region of interest" description="Disordered" evidence="6">
    <location>
        <begin position="374"/>
        <end position="395"/>
    </location>
</feature>
<evidence type="ECO:0000256" key="4">
    <source>
        <dbReference type="ARBA" id="ARBA00023136"/>
    </source>
</evidence>